<evidence type="ECO:0000313" key="3">
    <source>
        <dbReference type="Proteomes" id="UP000000493"/>
    </source>
</evidence>
<sequence length="482" mass="53400">MTILTFSQHQQTFQDWASPFLKTWKVSVLLLSLAMYSCNDSTYVAEKQLTHDLSYNHDLDNNDNFSPDNQWLVYDTRTDEGGIAASAKIEKVNIESGEKKVLYTLPNNAEWGPGAGAVSYSPVDNSVVFIHGLMSVTKENPYQQWRRTGVIINDAAPNVPVFMDARDITPPYTKGALRGGTHRHEWSGDGQWIGYTYNDAVLKALEEKTGEKHNLRTIGVSKRNSPVPLEKDAQGENVSGEWFSALVVRVTPTPKPGSDEISHAAGDSWVGTQGYRKPDGTRQIARAFIGKVKDKNGQDVDEVFIVDVPNDITAPGDFGPLQGTDTTFPMPPKGTIQRRLTFTADTPRGGCTGIVRSSPDGNQLAFLAKDAKGIQQVFIISPLGGNPVQVTFHDKNVEGSVRWRPDGRQISYVWEGSILLCKIGHESFESRFQPLTQSTHPSPSNLVWSHDGRVLAFNRIIDDEKRGKSKQIFVIKPPVIEH</sequence>
<reference evidence="2 3" key="2">
    <citation type="journal article" date="2012" name="Stand. Genomic Sci.">
        <title>Complete genome sequence of the aquatic bacterium Runella slithyformis type strain (LSU 4(T)).</title>
        <authorList>
            <person name="Copeland A."/>
            <person name="Zhang X."/>
            <person name="Misra M."/>
            <person name="Lapidus A."/>
            <person name="Nolan M."/>
            <person name="Lucas S."/>
            <person name="Deshpande S."/>
            <person name="Cheng J.F."/>
            <person name="Tapia R."/>
            <person name="Goodwin L.A."/>
            <person name="Pitluck S."/>
            <person name="Liolios K."/>
            <person name="Pagani I."/>
            <person name="Ivanova N."/>
            <person name="Mikhailova N."/>
            <person name="Pati A."/>
            <person name="Chen A."/>
            <person name="Palaniappan K."/>
            <person name="Land M."/>
            <person name="Hauser L."/>
            <person name="Pan C."/>
            <person name="Jeffries C.D."/>
            <person name="Detter J.C."/>
            <person name="Brambilla E.M."/>
            <person name="Rohde M."/>
            <person name="Djao O.D."/>
            <person name="Goker M."/>
            <person name="Sikorski J."/>
            <person name="Tindall B.J."/>
            <person name="Woyke T."/>
            <person name="Bristow J."/>
            <person name="Eisen J.A."/>
            <person name="Markowitz V."/>
            <person name="Hugenholtz P."/>
            <person name="Kyrpides N.C."/>
            <person name="Klenk H.P."/>
            <person name="Mavromatis K."/>
        </authorList>
    </citation>
    <scope>NUCLEOTIDE SEQUENCE [LARGE SCALE GENOMIC DNA]</scope>
    <source>
        <strain evidence="3">ATCC 29530 / DSM 19594 / LMG 11500 / NCIMB 11436 / LSU 4</strain>
    </source>
</reference>
<feature type="region of interest" description="Disordered" evidence="1">
    <location>
        <begin position="254"/>
        <end position="276"/>
    </location>
</feature>
<dbReference type="Gene3D" id="2.120.10.30">
    <property type="entry name" value="TolB, C-terminal domain"/>
    <property type="match status" value="1"/>
</dbReference>
<dbReference type="EMBL" id="CP002859">
    <property type="protein sequence ID" value="AEI46503.1"/>
    <property type="molecule type" value="Genomic_DNA"/>
</dbReference>
<dbReference type="Proteomes" id="UP000000493">
    <property type="component" value="Chromosome"/>
</dbReference>
<accession>A0A7U4E3M6</accession>
<proteinExistence type="predicted"/>
<dbReference type="Pfam" id="PF12566">
    <property type="entry name" value="DUF3748"/>
    <property type="match status" value="1"/>
</dbReference>
<reference evidence="3" key="1">
    <citation type="submission" date="2011-06" db="EMBL/GenBank/DDBJ databases">
        <title>The complete genome of chromosome of Runella slithyformis DSM 19594.</title>
        <authorList>
            <consortium name="US DOE Joint Genome Institute (JGI-PGF)"/>
            <person name="Lucas S."/>
            <person name="Han J."/>
            <person name="Lapidus A."/>
            <person name="Bruce D."/>
            <person name="Goodwin L."/>
            <person name="Pitluck S."/>
            <person name="Peters L."/>
            <person name="Kyrpides N."/>
            <person name="Mavromatis K."/>
            <person name="Ivanova N."/>
            <person name="Ovchinnikova G."/>
            <person name="Zhang X."/>
            <person name="Misra M."/>
            <person name="Detter J.C."/>
            <person name="Tapia R."/>
            <person name="Han C."/>
            <person name="Land M."/>
            <person name="Hauser L."/>
            <person name="Markowitz V."/>
            <person name="Cheng J.-F."/>
            <person name="Hugenholtz P."/>
            <person name="Woyke T."/>
            <person name="Wu D."/>
            <person name="Tindall B."/>
            <person name="Faehrich R."/>
            <person name="Brambilla E."/>
            <person name="Klenk H.-P."/>
            <person name="Eisen J.A."/>
        </authorList>
    </citation>
    <scope>NUCLEOTIDE SEQUENCE [LARGE SCALE GENOMIC DNA]</scope>
    <source>
        <strain evidence="3">ATCC 29530 / DSM 19594 / LMG 11500 / NCIMB 11436 / LSU 4</strain>
    </source>
</reference>
<evidence type="ECO:0000256" key="1">
    <source>
        <dbReference type="SAM" id="MobiDB-lite"/>
    </source>
</evidence>
<dbReference type="InterPro" id="IPR022223">
    <property type="entry name" value="DUF3748"/>
</dbReference>
<keyword evidence="3" id="KW-1185">Reference proteome</keyword>
<name>A0A7U4E3M6_RUNSL</name>
<dbReference type="InterPro" id="IPR011042">
    <property type="entry name" value="6-blade_b-propeller_TolB-like"/>
</dbReference>
<dbReference type="AlphaFoldDB" id="A0A7U4E3M6"/>
<evidence type="ECO:0000313" key="2">
    <source>
        <dbReference type="EMBL" id="AEI46503.1"/>
    </source>
</evidence>
<dbReference type="SUPFAM" id="SSF82171">
    <property type="entry name" value="DPP6 N-terminal domain-like"/>
    <property type="match status" value="1"/>
</dbReference>
<gene>
    <name evidence="2" type="ordered locus">Runsl_0044</name>
</gene>
<organism evidence="2 3">
    <name type="scientific">Runella slithyformis (strain ATCC 29530 / DSM 19594 / LMG 11500 / NCIMB 11436 / LSU 4)</name>
    <dbReference type="NCBI Taxonomy" id="761193"/>
    <lineage>
        <taxon>Bacteria</taxon>
        <taxon>Pseudomonadati</taxon>
        <taxon>Bacteroidota</taxon>
        <taxon>Cytophagia</taxon>
        <taxon>Cytophagales</taxon>
        <taxon>Spirosomataceae</taxon>
        <taxon>Runella</taxon>
    </lineage>
</organism>
<dbReference type="KEGG" id="rsi:Runsl_0044"/>
<protein>
    <submittedName>
        <fullName evidence="2">WD40-like beta Propeller containing protein</fullName>
    </submittedName>
</protein>